<dbReference type="STRING" id="45851.BHV86_00315"/>
<feature type="domain" description="ABC transporter" evidence="3">
    <location>
        <begin position="4"/>
        <end position="214"/>
    </location>
</feature>
<keyword evidence="5" id="KW-1185">Reference proteome</keyword>
<dbReference type="PROSITE" id="PS50893">
    <property type="entry name" value="ABC_TRANSPORTER_2"/>
    <property type="match status" value="1"/>
</dbReference>
<dbReference type="Pfam" id="PF00005">
    <property type="entry name" value="ABC_tran"/>
    <property type="match status" value="1"/>
</dbReference>
<dbReference type="InterPro" id="IPR003593">
    <property type="entry name" value="AAA+_ATPase"/>
</dbReference>
<dbReference type="GO" id="GO:0016887">
    <property type="term" value="F:ATP hydrolysis activity"/>
    <property type="evidence" value="ECO:0007669"/>
    <property type="project" value="InterPro"/>
</dbReference>
<organism evidence="4 5">
    <name type="scientific">Eshraghiella crossota DSM 2876</name>
    <dbReference type="NCBI Taxonomy" id="511680"/>
    <lineage>
        <taxon>Bacteria</taxon>
        <taxon>Bacillati</taxon>
        <taxon>Bacillota</taxon>
        <taxon>Clostridia</taxon>
        <taxon>Lachnospirales</taxon>
        <taxon>Lachnospiraceae</taxon>
        <taxon>Eshraghiella</taxon>
    </lineage>
</organism>
<keyword evidence="2 4" id="KW-0067">ATP-binding</keyword>
<dbReference type="Gene3D" id="3.40.50.300">
    <property type="entry name" value="P-loop containing nucleotide triphosphate hydrolases"/>
    <property type="match status" value="1"/>
</dbReference>
<dbReference type="GeneID" id="98918833"/>
<dbReference type="AlphaFoldDB" id="D4RYQ0"/>
<dbReference type="GO" id="GO:0005524">
    <property type="term" value="F:ATP binding"/>
    <property type="evidence" value="ECO:0007669"/>
    <property type="project" value="UniProtKB-KW"/>
</dbReference>
<evidence type="ECO:0000256" key="1">
    <source>
        <dbReference type="ARBA" id="ARBA00022741"/>
    </source>
</evidence>
<dbReference type="SUPFAM" id="SSF52540">
    <property type="entry name" value="P-loop containing nucleoside triphosphate hydrolases"/>
    <property type="match status" value="1"/>
</dbReference>
<evidence type="ECO:0000313" key="4">
    <source>
        <dbReference type="EMBL" id="EFF68874.1"/>
    </source>
</evidence>
<dbReference type="PANTHER" id="PTHR43158">
    <property type="entry name" value="SKFA PEPTIDE EXPORT ATP-BINDING PROTEIN SKFE"/>
    <property type="match status" value="1"/>
</dbReference>
<dbReference type="RefSeq" id="WP_005602181.1">
    <property type="nucleotide sequence ID" value="NZ_GG663522.1"/>
</dbReference>
<evidence type="ECO:0000259" key="3">
    <source>
        <dbReference type="PROSITE" id="PS50893"/>
    </source>
</evidence>
<evidence type="ECO:0000256" key="2">
    <source>
        <dbReference type="ARBA" id="ARBA00022840"/>
    </source>
</evidence>
<gene>
    <name evidence="4" type="ORF">BUTYVIB_00958</name>
</gene>
<dbReference type="EMBL" id="ABWN01000023">
    <property type="protein sequence ID" value="EFF68874.1"/>
    <property type="molecule type" value="Genomic_DNA"/>
</dbReference>
<dbReference type="PANTHER" id="PTHR43158:SF7">
    <property type="entry name" value="ABC TRANSPORTER, ATP-BINDING PROTEIN"/>
    <property type="match status" value="1"/>
</dbReference>
<dbReference type="InterPro" id="IPR003439">
    <property type="entry name" value="ABC_transporter-like_ATP-bd"/>
</dbReference>
<dbReference type="SMART" id="SM00382">
    <property type="entry name" value="AAA"/>
    <property type="match status" value="1"/>
</dbReference>
<reference evidence="4 5" key="1">
    <citation type="submission" date="2010-02" db="EMBL/GenBank/DDBJ databases">
        <authorList>
            <person name="Weinstock G."/>
            <person name="Sodergren E."/>
            <person name="Clifton S."/>
            <person name="Fulton L."/>
            <person name="Fulton B."/>
            <person name="Courtney L."/>
            <person name="Fronick C."/>
            <person name="Harrison M."/>
            <person name="Strong C."/>
            <person name="Farmer C."/>
            <person name="Delahaunty K."/>
            <person name="Markovic C."/>
            <person name="Hall O."/>
            <person name="Minx P."/>
            <person name="Tomlinson C."/>
            <person name="Mitreva M."/>
            <person name="Nelson J."/>
            <person name="Hou S."/>
            <person name="Wollam A."/>
            <person name="Pepin K.H."/>
            <person name="Johnson M."/>
            <person name="Bhonagiri V."/>
            <person name="Zhang X."/>
            <person name="Suruliraj S."/>
            <person name="Warren W."/>
            <person name="Chinwalla A."/>
            <person name="Mardis E.R."/>
            <person name="Wilson R.K."/>
        </authorList>
    </citation>
    <scope>NUCLEOTIDE SEQUENCE [LARGE SCALE GENOMIC DNA]</scope>
    <source>
        <strain evidence="4 5">DSM 2876</strain>
    </source>
</reference>
<keyword evidence="1" id="KW-0547">Nucleotide-binding</keyword>
<accession>D4RYQ0</accession>
<dbReference type="HOGENOM" id="CLU_000604_1_2_9"/>
<dbReference type="PROSITE" id="PS00211">
    <property type="entry name" value="ABC_TRANSPORTER_1"/>
    <property type="match status" value="1"/>
</dbReference>
<evidence type="ECO:0000313" key="5">
    <source>
        <dbReference type="Proteomes" id="UP000006238"/>
    </source>
</evidence>
<dbReference type="eggNOG" id="COG1131">
    <property type="taxonomic scope" value="Bacteria"/>
</dbReference>
<sequence length="214" mass="23953">MYKIKIEDGSIKIKNKYILENINLEFESGKTYGLYGRNGSGKTVLMKSIIGLMKLTEGKVICNDKIIGKDSDFIPDAGILIEEPTFYGQYSAVTNLKLLAGIRKNIPVSEIKKDIEAVGLDPEDSKKVSKFSLGMQKRLGIAQAIMEDPGILILDEATSALDEDGVKWFRSFMLEQKKKNKLIIISSHIREDIELLCDEVISLEHGRVVGHKTY</sequence>
<dbReference type="Proteomes" id="UP000006238">
    <property type="component" value="Unassembled WGS sequence"/>
</dbReference>
<protein>
    <submittedName>
        <fullName evidence="4">ABC transporter, ATP-binding protein</fullName>
    </submittedName>
</protein>
<comment type="caution">
    <text evidence="4">The sequence shown here is derived from an EMBL/GenBank/DDBJ whole genome shotgun (WGS) entry which is preliminary data.</text>
</comment>
<proteinExistence type="predicted"/>
<dbReference type="InterPro" id="IPR027417">
    <property type="entry name" value="P-loop_NTPase"/>
</dbReference>
<dbReference type="InterPro" id="IPR017871">
    <property type="entry name" value="ABC_transporter-like_CS"/>
</dbReference>
<name>D4RYQ0_9FIRM</name>